<sequence>MYIYKTAKIIPVDIPSFHQLSDQQPCRTIGTNLCRTIMPRPTELAEVPVVNTYFPGLASVTLSSTAAYEIKGLKGALECSVKEFEGGLAGLAFTPGRAFSYWPADHYG</sequence>
<evidence type="ECO:0000313" key="1">
    <source>
        <dbReference type="EMBL" id="GFR73187.1"/>
    </source>
</evidence>
<dbReference type="EMBL" id="BMAT01007869">
    <property type="protein sequence ID" value="GFR73187.1"/>
    <property type="molecule type" value="Genomic_DNA"/>
</dbReference>
<name>A0AAV4FIT9_9GAST</name>
<proteinExistence type="predicted"/>
<organism evidence="1 2">
    <name type="scientific">Elysia marginata</name>
    <dbReference type="NCBI Taxonomy" id="1093978"/>
    <lineage>
        <taxon>Eukaryota</taxon>
        <taxon>Metazoa</taxon>
        <taxon>Spiralia</taxon>
        <taxon>Lophotrochozoa</taxon>
        <taxon>Mollusca</taxon>
        <taxon>Gastropoda</taxon>
        <taxon>Heterobranchia</taxon>
        <taxon>Euthyneura</taxon>
        <taxon>Panpulmonata</taxon>
        <taxon>Sacoglossa</taxon>
        <taxon>Placobranchoidea</taxon>
        <taxon>Plakobranchidae</taxon>
        <taxon>Elysia</taxon>
    </lineage>
</organism>
<protein>
    <submittedName>
        <fullName evidence="1">Uncharacterized protein</fullName>
    </submittedName>
</protein>
<evidence type="ECO:0000313" key="2">
    <source>
        <dbReference type="Proteomes" id="UP000762676"/>
    </source>
</evidence>
<keyword evidence="2" id="KW-1185">Reference proteome</keyword>
<dbReference type="AlphaFoldDB" id="A0AAV4FIT9"/>
<gene>
    <name evidence="1" type="ORF">ElyMa_003861000</name>
</gene>
<comment type="caution">
    <text evidence="1">The sequence shown here is derived from an EMBL/GenBank/DDBJ whole genome shotgun (WGS) entry which is preliminary data.</text>
</comment>
<reference evidence="1 2" key="1">
    <citation type="journal article" date="2021" name="Elife">
        <title>Chloroplast acquisition without the gene transfer in kleptoplastic sea slugs, Plakobranchus ocellatus.</title>
        <authorList>
            <person name="Maeda T."/>
            <person name="Takahashi S."/>
            <person name="Yoshida T."/>
            <person name="Shimamura S."/>
            <person name="Takaki Y."/>
            <person name="Nagai Y."/>
            <person name="Toyoda A."/>
            <person name="Suzuki Y."/>
            <person name="Arimoto A."/>
            <person name="Ishii H."/>
            <person name="Satoh N."/>
            <person name="Nishiyama T."/>
            <person name="Hasebe M."/>
            <person name="Maruyama T."/>
            <person name="Minagawa J."/>
            <person name="Obokata J."/>
            <person name="Shigenobu S."/>
        </authorList>
    </citation>
    <scope>NUCLEOTIDE SEQUENCE [LARGE SCALE GENOMIC DNA]</scope>
</reference>
<dbReference type="Proteomes" id="UP000762676">
    <property type="component" value="Unassembled WGS sequence"/>
</dbReference>
<accession>A0AAV4FIT9</accession>